<evidence type="ECO:0000313" key="1">
    <source>
        <dbReference type="EMBL" id="VYT68386.1"/>
    </source>
</evidence>
<dbReference type="InterPro" id="IPR036388">
    <property type="entry name" value="WH-like_DNA-bd_sf"/>
</dbReference>
<dbReference type="SUPFAM" id="SSF46894">
    <property type="entry name" value="C-terminal effector domain of the bipartite response regulators"/>
    <property type="match status" value="1"/>
</dbReference>
<reference evidence="1" key="1">
    <citation type="submission" date="2019-11" db="EMBL/GenBank/DDBJ databases">
        <authorList>
            <person name="Feng L."/>
        </authorList>
    </citation>
    <scope>NUCLEOTIDE SEQUENCE</scope>
    <source>
        <strain evidence="1">EMassiliensisLFYP7</strain>
    </source>
</reference>
<sequence length="182" mass="20491">MAVFIISNNCFFQHGIICAGKDKGWEIVCCQFGDALLDKLSYNDIVILHLNLENKSHARKISSLNQQCKILLVVGSTQGVLICDADIVMNDRVSPDSIMEALLRLSNQIKFKPTKNRPLNRIERIIINKSLEGKNAHVIAHALSMSSKLVCNYRHKACRKIGARRLTDLLIIKEHLIDDCVI</sequence>
<organism evidence="1">
    <name type="scientific">Phytobacter massiliensis</name>
    <dbReference type="NCBI Taxonomy" id="1485952"/>
    <lineage>
        <taxon>Bacteria</taxon>
        <taxon>Pseudomonadati</taxon>
        <taxon>Pseudomonadota</taxon>
        <taxon>Gammaproteobacteria</taxon>
        <taxon>Enterobacterales</taxon>
        <taxon>Enterobacteriaceae</taxon>
        <taxon>Phytobacter</taxon>
    </lineage>
</organism>
<dbReference type="EMBL" id="CACRTZ010000001">
    <property type="protein sequence ID" value="VYT68386.1"/>
    <property type="molecule type" value="Genomic_DNA"/>
</dbReference>
<protein>
    <submittedName>
        <fullName evidence="1">Uncharacterized protein</fullName>
    </submittedName>
</protein>
<dbReference type="GO" id="GO:0006355">
    <property type="term" value="P:regulation of DNA-templated transcription"/>
    <property type="evidence" value="ECO:0007669"/>
    <property type="project" value="InterPro"/>
</dbReference>
<dbReference type="RefSeq" id="WP_044179965.1">
    <property type="nucleotide sequence ID" value="NZ_CABKSF010000002.1"/>
</dbReference>
<dbReference type="Gene3D" id="1.10.10.10">
    <property type="entry name" value="Winged helix-like DNA-binding domain superfamily/Winged helix DNA-binding domain"/>
    <property type="match status" value="1"/>
</dbReference>
<proteinExistence type="predicted"/>
<name>A0A6N2YRA6_9ENTR</name>
<dbReference type="GO" id="GO:0003677">
    <property type="term" value="F:DNA binding"/>
    <property type="evidence" value="ECO:0007669"/>
    <property type="project" value="InterPro"/>
</dbReference>
<dbReference type="InterPro" id="IPR016032">
    <property type="entry name" value="Sig_transdc_resp-reg_C-effctor"/>
</dbReference>
<dbReference type="OrthoDB" id="6593645at2"/>
<dbReference type="AlphaFoldDB" id="A0A6N2YRA6"/>
<accession>A0A6N2YRA6</accession>
<gene>
    <name evidence="1" type="ORF">EMLFYP7_00225</name>
</gene>